<evidence type="ECO:0000313" key="2">
    <source>
        <dbReference type="Proteomes" id="UP001172673"/>
    </source>
</evidence>
<sequence length="211" mass="23395">MSDSRLAGWLDRCCDRDPAGRNGTNVDHIKTDGKTPLCDMLVARGVLPNRSTRSLAKASMRDTTARCQGLSRRGLHAVLSVLPQSTVIEEVPKFIPSTCDQHAHASASMWKATKANNTVDWKPYRYSDWSGIARVSGGREVKVAGGRHRSLTSQYLASDGFSQYLSFLENSRMVLLACSKTLAAYSSDITKKSKHEYEAQEKEFIEYFGVV</sequence>
<organism evidence="1 2">
    <name type="scientific">Cladophialophora chaetospira</name>
    <dbReference type="NCBI Taxonomy" id="386627"/>
    <lineage>
        <taxon>Eukaryota</taxon>
        <taxon>Fungi</taxon>
        <taxon>Dikarya</taxon>
        <taxon>Ascomycota</taxon>
        <taxon>Pezizomycotina</taxon>
        <taxon>Eurotiomycetes</taxon>
        <taxon>Chaetothyriomycetidae</taxon>
        <taxon>Chaetothyriales</taxon>
        <taxon>Herpotrichiellaceae</taxon>
        <taxon>Cladophialophora</taxon>
    </lineage>
</organism>
<gene>
    <name evidence="1" type="ORF">H2200_003478</name>
</gene>
<dbReference type="EMBL" id="JAPDRK010000004">
    <property type="protein sequence ID" value="KAJ9613536.1"/>
    <property type="molecule type" value="Genomic_DNA"/>
</dbReference>
<reference evidence="1" key="1">
    <citation type="submission" date="2022-10" db="EMBL/GenBank/DDBJ databases">
        <title>Culturing micro-colonial fungi from biological soil crusts in the Mojave desert and describing Neophaeococcomyces mojavensis, and introducing the new genera and species Taxawa tesnikishii.</title>
        <authorList>
            <person name="Kurbessoian T."/>
            <person name="Stajich J.E."/>
        </authorList>
    </citation>
    <scope>NUCLEOTIDE SEQUENCE</scope>
    <source>
        <strain evidence="1">TK_41</strain>
    </source>
</reference>
<dbReference type="Proteomes" id="UP001172673">
    <property type="component" value="Unassembled WGS sequence"/>
</dbReference>
<protein>
    <submittedName>
        <fullName evidence="1">Uncharacterized protein</fullName>
    </submittedName>
</protein>
<dbReference type="AlphaFoldDB" id="A0AA39CMR2"/>
<keyword evidence="2" id="KW-1185">Reference proteome</keyword>
<accession>A0AA39CMR2</accession>
<name>A0AA39CMR2_9EURO</name>
<comment type="caution">
    <text evidence="1">The sequence shown here is derived from an EMBL/GenBank/DDBJ whole genome shotgun (WGS) entry which is preliminary data.</text>
</comment>
<proteinExistence type="predicted"/>
<evidence type="ECO:0000313" key="1">
    <source>
        <dbReference type="EMBL" id="KAJ9613536.1"/>
    </source>
</evidence>